<protein>
    <submittedName>
        <fullName evidence="2">Uncharacterized protein</fullName>
    </submittedName>
</protein>
<feature type="transmembrane region" description="Helical" evidence="1">
    <location>
        <begin position="6"/>
        <end position="24"/>
    </location>
</feature>
<dbReference type="RefSeq" id="WP_081749948.1">
    <property type="nucleotide sequence ID" value="NZ_JAAIWK010000014.1"/>
</dbReference>
<evidence type="ECO:0000313" key="2">
    <source>
        <dbReference type="EMBL" id="NEY20227.1"/>
    </source>
</evidence>
<gene>
    <name evidence="2" type="ORF">G4D61_09670</name>
</gene>
<dbReference type="AlphaFoldDB" id="A0A6M0P6U1"/>
<comment type="caution">
    <text evidence="2">The sequence shown here is derived from an EMBL/GenBank/DDBJ whole genome shotgun (WGS) entry which is preliminary data.</text>
</comment>
<dbReference type="EMBL" id="JAAIWK010000014">
    <property type="protein sequence ID" value="NEY20227.1"/>
    <property type="molecule type" value="Genomic_DNA"/>
</dbReference>
<dbReference type="Proteomes" id="UP000476934">
    <property type="component" value="Unassembled WGS sequence"/>
</dbReference>
<accession>A0A6M0P6U1</accession>
<proteinExistence type="predicted"/>
<sequence length="111" mass="13294">MLYKVIVSVQSIVGMLFGLNRLYVHQPAFKWQKHSLEMMDIVPNHSFKRFSSILLEDPLNVIKELEIIVQEVYQFIQHEFPRIDVSKVINQSLFLRPKNRRSQFIQFDKDM</sequence>
<keyword evidence="1" id="KW-1133">Transmembrane helix</keyword>
<keyword evidence="3" id="KW-1185">Reference proteome</keyword>
<evidence type="ECO:0000256" key="1">
    <source>
        <dbReference type="SAM" id="Phobius"/>
    </source>
</evidence>
<keyword evidence="1" id="KW-0812">Transmembrane</keyword>
<reference evidence="2 3" key="2">
    <citation type="submission" date="2020-03" db="EMBL/GenBank/DDBJ databases">
        <title>Bacillus aquiflavi sp. nov., isolated from yellow water of strong flavor Chinese baijiu in Yibin region of China.</title>
        <authorList>
            <person name="Xie J."/>
        </authorList>
    </citation>
    <scope>NUCLEOTIDE SEQUENCE [LARGE SCALE GENOMIC DNA]</scope>
    <source>
        <strain evidence="2 3">Gsoil 114</strain>
    </source>
</reference>
<reference evidence="2 3" key="1">
    <citation type="submission" date="2020-02" db="EMBL/GenBank/DDBJ databases">
        <authorList>
            <person name="Feng H."/>
        </authorList>
    </citation>
    <scope>NUCLEOTIDE SEQUENCE [LARGE SCALE GENOMIC DNA]</scope>
    <source>
        <strain evidence="2 3">Gsoil 114</strain>
    </source>
</reference>
<name>A0A6M0P6U1_9BACI</name>
<evidence type="ECO:0000313" key="3">
    <source>
        <dbReference type="Proteomes" id="UP000476934"/>
    </source>
</evidence>
<keyword evidence="1" id="KW-0472">Membrane</keyword>
<organism evidence="2 3">
    <name type="scientific">Heyndrickxia ginsengihumi</name>
    <dbReference type="NCBI Taxonomy" id="363870"/>
    <lineage>
        <taxon>Bacteria</taxon>
        <taxon>Bacillati</taxon>
        <taxon>Bacillota</taxon>
        <taxon>Bacilli</taxon>
        <taxon>Bacillales</taxon>
        <taxon>Bacillaceae</taxon>
        <taxon>Heyndrickxia</taxon>
    </lineage>
</organism>